<dbReference type="CDD" id="cd02440">
    <property type="entry name" value="AdoMet_MTases"/>
    <property type="match status" value="1"/>
</dbReference>
<dbReference type="InterPro" id="IPR013216">
    <property type="entry name" value="Methyltransf_11"/>
</dbReference>
<dbReference type="GO" id="GO:0008757">
    <property type="term" value="F:S-adenosylmethionine-dependent methyltransferase activity"/>
    <property type="evidence" value="ECO:0007669"/>
    <property type="project" value="InterPro"/>
</dbReference>
<protein>
    <recommendedName>
        <fullName evidence="8">Methyltransferase type 11 domain-containing protein</fullName>
    </recommendedName>
</protein>
<dbReference type="PROSITE" id="PS51581">
    <property type="entry name" value="SAM_GTMT"/>
    <property type="match status" value="1"/>
</dbReference>
<keyword evidence="6" id="KW-0472">Membrane</keyword>
<evidence type="ECO:0000256" key="7">
    <source>
        <dbReference type="SAM" id="SignalP"/>
    </source>
</evidence>
<keyword evidence="10" id="KW-1185">Reference proteome</keyword>
<dbReference type="AlphaFoldDB" id="A0A4D9D9S4"/>
<dbReference type="Proteomes" id="UP000355283">
    <property type="component" value="Unassembled WGS sequence"/>
</dbReference>
<evidence type="ECO:0000256" key="6">
    <source>
        <dbReference type="SAM" id="Phobius"/>
    </source>
</evidence>
<keyword evidence="6" id="KW-1133">Transmembrane helix</keyword>
<dbReference type="PANTHER" id="PTHR44068">
    <property type="entry name" value="ZGC:194242"/>
    <property type="match status" value="1"/>
</dbReference>
<gene>
    <name evidence="9" type="ORF">NSK_002423</name>
</gene>
<dbReference type="Pfam" id="PF08241">
    <property type="entry name" value="Methyltransf_11"/>
    <property type="match status" value="1"/>
</dbReference>
<comment type="caution">
    <text evidence="9">The sequence shown here is derived from an EMBL/GenBank/DDBJ whole genome shotgun (WGS) entry which is preliminary data.</text>
</comment>
<feature type="transmembrane region" description="Helical" evidence="6">
    <location>
        <begin position="356"/>
        <end position="376"/>
    </location>
</feature>
<evidence type="ECO:0000313" key="9">
    <source>
        <dbReference type="EMBL" id="TFJ86215.1"/>
    </source>
</evidence>
<dbReference type="InterPro" id="IPR029063">
    <property type="entry name" value="SAM-dependent_MTases_sf"/>
</dbReference>
<organism evidence="9 10">
    <name type="scientific">Nannochloropsis salina CCMP1776</name>
    <dbReference type="NCBI Taxonomy" id="1027361"/>
    <lineage>
        <taxon>Eukaryota</taxon>
        <taxon>Sar</taxon>
        <taxon>Stramenopiles</taxon>
        <taxon>Ochrophyta</taxon>
        <taxon>Eustigmatophyceae</taxon>
        <taxon>Eustigmatales</taxon>
        <taxon>Monodopsidaceae</taxon>
        <taxon>Microchloropsis</taxon>
        <taxon>Microchloropsis salina</taxon>
    </lineage>
</organism>
<feature type="chain" id="PRO_5020036534" description="Methyltransferase type 11 domain-containing protein" evidence="7">
    <location>
        <begin position="17"/>
        <end position="383"/>
    </location>
</feature>
<dbReference type="InterPro" id="IPR050447">
    <property type="entry name" value="Erg6_SMT_methyltransf"/>
</dbReference>
<proteinExistence type="inferred from homology"/>
<keyword evidence="2 4" id="KW-0808">Transferase</keyword>
<keyword evidence="6" id="KW-0812">Transmembrane</keyword>
<evidence type="ECO:0000256" key="5">
    <source>
        <dbReference type="SAM" id="MobiDB-lite"/>
    </source>
</evidence>
<feature type="domain" description="Methyltransferase type 11" evidence="8">
    <location>
        <begin position="168"/>
        <end position="266"/>
    </location>
</feature>
<dbReference type="Gene3D" id="3.40.50.150">
    <property type="entry name" value="Vaccinia Virus protein VP39"/>
    <property type="match status" value="1"/>
</dbReference>
<evidence type="ECO:0000256" key="4">
    <source>
        <dbReference type="PROSITE-ProRule" id="PRU00914"/>
    </source>
</evidence>
<evidence type="ECO:0000256" key="1">
    <source>
        <dbReference type="ARBA" id="ARBA00022603"/>
    </source>
</evidence>
<feature type="region of interest" description="Disordered" evidence="5">
    <location>
        <begin position="41"/>
        <end position="77"/>
    </location>
</feature>
<feature type="region of interest" description="SAM motif II" evidence="4">
    <location>
        <begin position="230"/>
        <end position="238"/>
    </location>
</feature>
<keyword evidence="7" id="KW-0732">Signal</keyword>
<accession>A0A4D9D9S4</accession>
<keyword evidence="3 4" id="KW-0949">S-adenosyl-L-methionine</keyword>
<dbReference type="OrthoDB" id="8300214at2759"/>
<dbReference type="SUPFAM" id="SSF53335">
    <property type="entry name" value="S-adenosyl-L-methionine-dependent methyltransferases"/>
    <property type="match status" value="1"/>
</dbReference>
<reference evidence="9 10" key="1">
    <citation type="submission" date="2019-01" db="EMBL/GenBank/DDBJ databases">
        <title>Nuclear Genome Assembly of the Microalgal Biofuel strain Nannochloropsis salina CCMP1776.</title>
        <authorList>
            <person name="Hovde B."/>
        </authorList>
    </citation>
    <scope>NUCLEOTIDE SEQUENCE [LARGE SCALE GENOMIC DNA]</scope>
    <source>
        <strain evidence="9 10">CCMP1776</strain>
    </source>
</reference>
<feature type="compositionally biased region" description="Low complexity" evidence="5">
    <location>
        <begin position="46"/>
        <end position="77"/>
    </location>
</feature>
<evidence type="ECO:0000313" key="10">
    <source>
        <dbReference type="Proteomes" id="UP000355283"/>
    </source>
</evidence>
<sequence length="383" mass="42305">MNPAALILTCLVLAHGQHTDAFANPRSPLFGHGHGVCPPSSRENMPSTCSYTSPSTPTSSTSIPRASSSSSTPASPAPRKGFLGLLDKVNPLKFREFGVGNELKDGIAAFYDESTGIWEEVWGDHLHHGYYYTGKEKDHQKAQLDMIEESLRFSGIGVAEESEIKRVVDVGCGIGGSSRYLARKFGAQVRGITLSPFQCRRAQALTHKSGLEDSAKFEVADALAMPFSEQSFDLVWSMESGEHMPDKRRFLKELVRVAAPGGRVIIVTWCHRNLKPGERLTRFERGLLKLINSIYFLPPWVSMDAYVALAQEEGLTEVKTADWTRQVKPFWPAVLRSCLNLKSIKVLLTSSTVRRGALAILYMMLGYSTGLIRFGVITGRKPK</sequence>
<dbReference type="InterPro" id="IPR025774">
    <property type="entry name" value="PiNMT-like"/>
</dbReference>
<dbReference type="EMBL" id="SDOX01000009">
    <property type="protein sequence ID" value="TFJ86215.1"/>
    <property type="molecule type" value="Genomic_DNA"/>
</dbReference>
<feature type="region of interest" description="SAM motif I" evidence="4">
    <location>
        <begin position="167"/>
        <end position="176"/>
    </location>
</feature>
<feature type="region of interest" description="SAM motif III" evidence="4">
    <location>
        <begin position="257"/>
        <end position="266"/>
    </location>
</feature>
<name>A0A4D9D9S4_9STRA</name>
<feature type="signal peptide" evidence="7">
    <location>
        <begin position="1"/>
        <end position="16"/>
    </location>
</feature>
<evidence type="ECO:0000256" key="3">
    <source>
        <dbReference type="ARBA" id="ARBA00022691"/>
    </source>
</evidence>
<evidence type="ECO:0000259" key="8">
    <source>
        <dbReference type="Pfam" id="PF08241"/>
    </source>
</evidence>
<dbReference type="PANTHER" id="PTHR44068:SF11">
    <property type="entry name" value="GERANYL DIPHOSPHATE 2-C-METHYLTRANSFERASE"/>
    <property type="match status" value="1"/>
</dbReference>
<evidence type="ECO:0000256" key="2">
    <source>
        <dbReference type="ARBA" id="ARBA00022679"/>
    </source>
</evidence>
<dbReference type="GO" id="GO:0032259">
    <property type="term" value="P:methylation"/>
    <property type="evidence" value="ECO:0007669"/>
    <property type="project" value="UniProtKB-UniRule"/>
</dbReference>
<comment type="similarity">
    <text evidence="4">Belongs to the class I-like SAM-binding methyltransferase superfamily. gTMT family.</text>
</comment>
<keyword evidence="1 4" id="KW-0489">Methyltransferase</keyword>